<dbReference type="Pfam" id="PF00001">
    <property type="entry name" value="7tm_1"/>
    <property type="match status" value="1"/>
</dbReference>
<dbReference type="Proteomes" id="UP000694888">
    <property type="component" value="Unplaced"/>
</dbReference>
<dbReference type="RefSeq" id="XP_035824245.1">
    <property type="nucleotide sequence ID" value="XM_035968352.1"/>
</dbReference>
<feature type="compositionally biased region" description="Polar residues" evidence="10">
    <location>
        <begin position="670"/>
        <end position="682"/>
    </location>
</feature>
<feature type="compositionally biased region" description="Polar residues" evidence="10">
    <location>
        <begin position="2651"/>
        <end position="2692"/>
    </location>
</feature>
<dbReference type="SUPFAM" id="SSF81321">
    <property type="entry name" value="Family A G protein-coupled receptor-like"/>
    <property type="match status" value="2"/>
</dbReference>
<keyword evidence="7 9" id="KW-0675">Receptor</keyword>
<feature type="compositionally biased region" description="Polar residues" evidence="10">
    <location>
        <begin position="1564"/>
        <end position="1573"/>
    </location>
</feature>
<dbReference type="GeneID" id="101858696"/>
<evidence type="ECO:0000259" key="12">
    <source>
        <dbReference type="PROSITE" id="PS50262"/>
    </source>
</evidence>
<evidence type="ECO:0000256" key="11">
    <source>
        <dbReference type="SAM" id="Phobius"/>
    </source>
</evidence>
<feature type="compositionally biased region" description="Basic and acidic residues" evidence="10">
    <location>
        <begin position="1534"/>
        <end position="1547"/>
    </location>
</feature>
<feature type="region of interest" description="Disordered" evidence="10">
    <location>
        <begin position="1243"/>
        <end position="1275"/>
    </location>
</feature>
<feature type="region of interest" description="Disordered" evidence="10">
    <location>
        <begin position="2414"/>
        <end position="2433"/>
    </location>
</feature>
<feature type="region of interest" description="Disordered" evidence="10">
    <location>
        <begin position="634"/>
        <end position="682"/>
    </location>
</feature>
<evidence type="ECO:0000256" key="5">
    <source>
        <dbReference type="ARBA" id="ARBA00023040"/>
    </source>
</evidence>
<keyword evidence="3 9" id="KW-0812">Transmembrane</keyword>
<dbReference type="PANTHER" id="PTHR24230:SF0">
    <property type="entry name" value="G-PROTEIN COUPLED RECEPTORS FAMILY 1 PROFILE DOMAIN-CONTAINING PROTEIN"/>
    <property type="match status" value="1"/>
</dbReference>
<dbReference type="CDD" id="cd00637">
    <property type="entry name" value="7tm_classA_rhodopsin-like"/>
    <property type="match status" value="1"/>
</dbReference>
<feature type="transmembrane region" description="Helical" evidence="11">
    <location>
        <begin position="75"/>
        <end position="95"/>
    </location>
</feature>
<comment type="subcellular location">
    <subcellularLocation>
        <location evidence="1">Cell membrane</location>
        <topology evidence="1">Multi-pass membrane protein</topology>
    </subcellularLocation>
</comment>
<dbReference type="InterPro" id="IPR000276">
    <property type="entry name" value="GPCR_Rhodpsn"/>
</dbReference>
<dbReference type="InterPro" id="IPR017452">
    <property type="entry name" value="GPCR_Rhodpsn_7TM"/>
</dbReference>
<evidence type="ECO:0000256" key="3">
    <source>
        <dbReference type="ARBA" id="ARBA00022692"/>
    </source>
</evidence>
<evidence type="ECO:0000313" key="14">
    <source>
        <dbReference type="RefSeq" id="XP_035824245.1"/>
    </source>
</evidence>
<protein>
    <submittedName>
        <fullName evidence="14">Uncharacterized protein LOC101858696</fullName>
    </submittedName>
</protein>
<keyword evidence="13" id="KW-1185">Reference proteome</keyword>
<feature type="compositionally biased region" description="Polar residues" evidence="10">
    <location>
        <begin position="1580"/>
        <end position="1595"/>
    </location>
</feature>
<keyword evidence="2" id="KW-1003">Cell membrane</keyword>
<feature type="domain" description="G-protein coupled receptors family 1 profile" evidence="12">
    <location>
        <begin position="55"/>
        <end position="239"/>
    </location>
</feature>
<feature type="compositionally biased region" description="Polar residues" evidence="10">
    <location>
        <begin position="870"/>
        <end position="904"/>
    </location>
</feature>
<keyword evidence="4 11" id="KW-1133">Transmembrane helix</keyword>
<keyword evidence="5 9" id="KW-0297">G-protein coupled receptor</keyword>
<gene>
    <name evidence="14" type="primary">LOC101858696</name>
</gene>
<feature type="region of interest" description="Disordered" evidence="10">
    <location>
        <begin position="1534"/>
        <end position="1610"/>
    </location>
</feature>
<sequence length="2838" mass="311037">MTSLVTGTPYNLTSVETSTLSPGNWTVDDRAGGKTVGQMVYLGYLWLALIIGLPGNALISSVYMSVKVKRTCDWFIFFLAVYDCAVCLFAVPLYLSLETGAWQESGTDLACKLEQFTIFTSQFSSVSILAIIAVDRYLKICHPTKRSLTARQARNIGLFAPGLSAAFAAPVLIWEGNVERRFCRVLDRYRDTLGVKIHLFATFTCYIFMFLVVTFCYSKVVIVVQRRIKRHKENALRRKHLMQIPAFIQAISNVNDPNGGGRMSSGRRKFSLFSLGGTRRLSALGPWVRARLSLPSDGDSAPRKLGLDADDVSAVASKESLEESKKKLDHALQCRSRDGSVTHETASLSGQRLTHSAVGVSLVKSVSSSLLSPCHEMSVLEPAISCCEFSPSSGFTTDEYNCFNSSYLAPLSQKKVSSTISAETVVSLESRATKKTADIEMRVLCGDKNRRVKVSSRDYDSDSEVVLPLLPPSGSQNEPGSFSKGGASLPLTVNVVSDVPSISLSAPCGEQERSVSSQSLLQADINNCTNQTFCQIDQTDIPSCWRVKDLVSYKEERNEPSCSQNCNAGQSIVCGNLTTDDTRSTDMINVSSEDDMCFQTLSSLQDKESICGQTMIGKGKHIESTLTHSCHPRAKNADEEQDLSDNEIKRDLGSTSESRFNSLPRYHGGESTQNTRGQPRRFSTQIDKAGPAETDALLGAELDVTLPCQLHSSPTFAPLTPSLFDIIDNDTSETKSTPAVTLPRGDREKEISPQCPLTLNYVIQDDGSFVLKGQAHGNHKECAQESICDSTIPAKRTKSVICRNGDVSHQLTPLITEVKSNRLHSRYCRHNFSKSKSAEVLTCAVKNSGITHRRENKKFRSLEKLRKENVSSQRNASCYPNAGETSSSESATVSPPLTSKTTATIDCPVGKDNNDTLDKDERVKGRRVPLLSNSLLICPCNPRMENSVERQGTGVDTLICEDANSKDRAMMIERHNEDGYCPDMHVTHDPLPSRTSKLLCNNSRPKSTVKGLPKSCASLLGKSDLLSLRLTDANGCCVCKKNERFDSSPIGKRSDHSCEYEVDKRNAHKSDDEGRVNISGETSGEQTGPHSKTTECKYGHRNILHSIQSNLPNSCVHKTPDKGSDNEVIISPSLFSSTQGGPVEQTSSYHSVIKDTSTSESSELSICQQQHNRPQHSHCSTLTPSVITNKAETEDERQMNKPSNTSRDKDSHLYRAHLTLRTARPTTPSGPESSELCREQNFQSAEPQRAAIDPTRKATVGGTHQMSGGVDERGNGGAKVGLKDVSSDFKNSVLEKCSGLLSGLLEQKHLCKSEGDVNGHPLFRPQSSDSARLYRVKVSKSCPLFCSYSWPSKSRHNNYVTAAGTDNSESHRQDLSHSIWEKGEEGSKQRQACSENQRLLKDSCNTSGHSLEQANRYHPLFFSQHDSSMGETDIREPLASENSDFGTNGVPAGSGRGCGSHANEVITARATNTSHNPSAITGFDLLSLRAEARQKKAEGSEQWCANNSVTSNISTVSVNPTDFNRKNYLTAEKISESDKPVHSDERGVSLNKSPSFQPADIASSLANPCSSLTHGDRELTNGSNPISSTDNSPCTKQGKHGLESPGAGKQCSHVLPSGNVVVSDNSPEITGYCPETVTVVEENNEPSSHQTDTTECAVITSVSRSLPDQTDRCAHDLLRNQCTRIPGAEMMSKIASPGVNSKRQLCDVEDNSIRTGLCDPDLTSKTSSRNFVNINPTHCGQNKQEPTCTTSADTSPLLPSFHQMLSSGLFQLNHSFTIQSTNRMLTDLYYPNRVGCLHLFSPQPGMCSFNMTGDTSKSPVCFTYLNAYLLCYSTFSPYPDIASTTRETKTKDCTTSHCSPPYASQSSDLFSELSSGSALGERPSQIAPPDLHPPPSWCRTSRCPPPKPSLKTHLLIGEAAKVVTTIFNDFQYTGIDTCSLPRKSGRPSNYPQWPHTTNLNLCVTQLFCINHTGSNFFSSRLHFLSQQSEAVTFSTSEPIVYSCSDSARFLLRPHSLPCRPGRFHPRSIYNCLDLRPITLLFSEDNKTIQFTAGSNSIFFNSLSTHSLHFISLSTNEPLAYWVSTGNTALLSIDATSVLKVSDEYRIRAINRPYVFTREEGIWQADKLAPLEGSRKNMSCKERGEIKSKADEQVKSVSDLHETNPTSGFRLPITFDPLAVCLECQTLESYMSRQGNRYDERRDRNSKRSAERTVPINALSVGTSGQLGGMSAASACFDPFVWDVDSRSLSLRPEDEELASTARQETVTGIPRDGGVNELTNGRHPIDISITSDEVCSAEATDFENGHTVSTVRQSKMEYMPKQLLKPEMTPGNSSRQFCPNICENVRVSAPSSKALAILGVDENFEPLPRGCPASMVKHDDKRQEGENTNFDARQAIHTTLLGCLPTFTIEHVNELEPGEPSQTSSTRSGERTKTNETCEMFVRSVFDAFLATSGFSFSSEPCLTSINDDDVDAEEDTRLLHSLSRGEADSRYRLTASSTNISQLDVGGQRTYTTNALILGTYLARMKRGAARKGRSKTGSVSPSWYSLNDLDQSEKHTSHRGSRLLYVNAVRRQINQALSLKNIRSFFRLDELAAAVKKGPRGVSKSRDTLGASRIDVIITRCESLVMDRQASQEMPPMRDRAATLDPSALETTSHGSSCDTSSTPHRSQATPTGQAAFTSSTADSPHSSLSRSDDQSLAYRSNATSLDLLSPASASIRSGSMCSGVSSMSRLSQLSAYTEHSRSDCEKITKRSAEREHNITKLLAVITAIFVISWSISWAVILTTALAPPTDTSTTDVRRSMAAQLFLVNHFSNIMVYTALSQSFREKLLQCLQILR</sequence>
<feature type="transmembrane region" description="Helical" evidence="11">
    <location>
        <begin position="44"/>
        <end position="63"/>
    </location>
</feature>
<name>A0ABM1VPA3_APLCA</name>
<evidence type="ECO:0000256" key="4">
    <source>
        <dbReference type="ARBA" id="ARBA00022989"/>
    </source>
</evidence>
<evidence type="ECO:0000256" key="7">
    <source>
        <dbReference type="ARBA" id="ARBA00023170"/>
    </source>
</evidence>
<feature type="compositionally biased region" description="Polar residues" evidence="10">
    <location>
        <begin position="1079"/>
        <end position="1091"/>
    </location>
</feature>
<reference evidence="14" key="1">
    <citation type="submission" date="2025-08" db="UniProtKB">
        <authorList>
            <consortium name="RefSeq"/>
        </authorList>
    </citation>
    <scope>IDENTIFICATION</scope>
</reference>
<organism evidence="13 14">
    <name type="scientific">Aplysia californica</name>
    <name type="common">California sea hare</name>
    <dbReference type="NCBI Taxonomy" id="6500"/>
    <lineage>
        <taxon>Eukaryota</taxon>
        <taxon>Metazoa</taxon>
        <taxon>Spiralia</taxon>
        <taxon>Lophotrochozoa</taxon>
        <taxon>Mollusca</taxon>
        <taxon>Gastropoda</taxon>
        <taxon>Heterobranchia</taxon>
        <taxon>Euthyneura</taxon>
        <taxon>Tectipleura</taxon>
        <taxon>Aplysiida</taxon>
        <taxon>Aplysioidea</taxon>
        <taxon>Aplysiidae</taxon>
        <taxon>Aplysia</taxon>
    </lineage>
</organism>
<dbReference type="PANTHER" id="PTHR24230">
    <property type="entry name" value="G-PROTEIN COUPLED RECEPTOR"/>
    <property type="match status" value="1"/>
</dbReference>
<dbReference type="PRINTS" id="PR00237">
    <property type="entry name" value="GPCRRHODOPSN"/>
</dbReference>
<feature type="transmembrane region" description="Helical" evidence="11">
    <location>
        <begin position="155"/>
        <end position="174"/>
    </location>
</feature>
<evidence type="ECO:0000256" key="6">
    <source>
        <dbReference type="ARBA" id="ARBA00023136"/>
    </source>
</evidence>
<feature type="transmembrane region" description="Helical" evidence="11">
    <location>
        <begin position="197"/>
        <end position="222"/>
    </location>
</feature>
<evidence type="ECO:0000256" key="10">
    <source>
        <dbReference type="SAM" id="MobiDB-lite"/>
    </source>
</evidence>
<dbReference type="PROSITE" id="PS00237">
    <property type="entry name" value="G_PROTEIN_RECEP_F1_1"/>
    <property type="match status" value="1"/>
</dbReference>
<dbReference type="PROSITE" id="PS50262">
    <property type="entry name" value="G_PROTEIN_RECEP_F1_2"/>
    <property type="match status" value="1"/>
</dbReference>
<accession>A0ABM1VPA3</accession>
<dbReference type="Gene3D" id="1.20.1070.10">
    <property type="entry name" value="Rhodopsin 7-helix transmembrane proteins"/>
    <property type="match status" value="2"/>
</dbReference>
<comment type="similarity">
    <text evidence="9">Belongs to the G-protein coupled receptor 1 family.</text>
</comment>
<proteinExistence type="inferred from homology"/>
<feature type="compositionally biased region" description="Basic and acidic residues" evidence="10">
    <location>
        <begin position="1066"/>
        <end position="1075"/>
    </location>
</feature>
<feature type="region of interest" description="Disordered" evidence="10">
    <location>
        <begin position="867"/>
        <end position="918"/>
    </location>
</feature>
<evidence type="ECO:0000256" key="2">
    <source>
        <dbReference type="ARBA" id="ARBA00022475"/>
    </source>
</evidence>
<keyword evidence="6 11" id="KW-0472">Membrane</keyword>
<feature type="region of interest" description="Disordered" evidence="10">
    <location>
        <begin position="1190"/>
        <end position="1210"/>
    </location>
</feature>
<evidence type="ECO:0000313" key="13">
    <source>
        <dbReference type="Proteomes" id="UP000694888"/>
    </source>
</evidence>
<feature type="region of interest" description="Disordered" evidence="10">
    <location>
        <begin position="1066"/>
        <end position="1093"/>
    </location>
</feature>
<evidence type="ECO:0000256" key="9">
    <source>
        <dbReference type="RuleBase" id="RU000688"/>
    </source>
</evidence>
<feature type="region of interest" description="Disordered" evidence="10">
    <location>
        <begin position="2649"/>
        <end position="2698"/>
    </location>
</feature>
<evidence type="ECO:0000256" key="8">
    <source>
        <dbReference type="ARBA" id="ARBA00023224"/>
    </source>
</evidence>
<evidence type="ECO:0000256" key="1">
    <source>
        <dbReference type="ARBA" id="ARBA00004651"/>
    </source>
</evidence>
<keyword evidence="8 9" id="KW-0807">Transducer</keyword>